<gene>
    <name evidence="3" type="ORF">POM88_035534</name>
</gene>
<dbReference type="AlphaFoldDB" id="A0AAD8HLF9"/>
<evidence type="ECO:0000256" key="1">
    <source>
        <dbReference type="SAM" id="MobiDB-lite"/>
    </source>
</evidence>
<evidence type="ECO:0000256" key="2">
    <source>
        <dbReference type="SAM" id="SignalP"/>
    </source>
</evidence>
<proteinExistence type="predicted"/>
<dbReference type="Proteomes" id="UP001237642">
    <property type="component" value="Unassembled WGS sequence"/>
</dbReference>
<accession>A0AAD8HLF9</accession>
<evidence type="ECO:0000313" key="3">
    <source>
        <dbReference type="EMBL" id="KAK1369442.1"/>
    </source>
</evidence>
<sequence length="110" mass="11688">MAVSKLLILSIIVVAFSFSSFTPASGTSRHLLDLLPPLPHFPFPFSYPPGSGVYGFPYPGFPTYPFPYPVGNGIPEDIFTPPLNTDTPVTTTATTNTPAATTSTTTHTTP</sequence>
<evidence type="ECO:0000313" key="4">
    <source>
        <dbReference type="Proteomes" id="UP001237642"/>
    </source>
</evidence>
<feature type="chain" id="PRO_5042076525" evidence="2">
    <location>
        <begin position="27"/>
        <end position="110"/>
    </location>
</feature>
<organism evidence="3 4">
    <name type="scientific">Heracleum sosnowskyi</name>
    <dbReference type="NCBI Taxonomy" id="360622"/>
    <lineage>
        <taxon>Eukaryota</taxon>
        <taxon>Viridiplantae</taxon>
        <taxon>Streptophyta</taxon>
        <taxon>Embryophyta</taxon>
        <taxon>Tracheophyta</taxon>
        <taxon>Spermatophyta</taxon>
        <taxon>Magnoliopsida</taxon>
        <taxon>eudicotyledons</taxon>
        <taxon>Gunneridae</taxon>
        <taxon>Pentapetalae</taxon>
        <taxon>asterids</taxon>
        <taxon>campanulids</taxon>
        <taxon>Apiales</taxon>
        <taxon>Apiaceae</taxon>
        <taxon>Apioideae</taxon>
        <taxon>apioid superclade</taxon>
        <taxon>Tordylieae</taxon>
        <taxon>Tordyliinae</taxon>
        <taxon>Heracleum</taxon>
    </lineage>
</organism>
<name>A0AAD8HLF9_9APIA</name>
<reference evidence="3" key="2">
    <citation type="submission" date="2023-05" db="EMBL/GenBank/DDBJ databases">
        <authorList>
            <person name="Schelkunov M.I."/>
        </authorList>
    </citation>
    <scope>NUCLEOTIDE SEQUENCE</scope>
    <source>
        <strain evidence="3">Hsosn_3</strain>
        <tissue evidence="3">Leaf</tissue>
    </source>
</reference>
<feature type="signal peptide" evidence="2">
    <location>
        <begin position="1"/>
        <end position="26"/>
    </location>
</feature>
<feature type="region of interest" description="Disordered" evidence="1">
    <location>
        <begin position="77"/>
        <end position="110"/>
    </location>
</feature>
<keyword evidence="2" id="KW-0732">Signal</keyword>
<keyword evidence="4" id="KW-1185">Reference proteome</keyword>
<reference evidence="3" key="1">
    <citation type="submission" date="2023-02" db="EMBL/GenBank/DDBJ databases">
        <title>Genome of toxic invasive species Heracleum sosnowskyi carries increased number of genes despite the absence of recent whole-genome duplications.</title>
        <authorList>
            <person name="Schelkunov M."/>
            <person name="Shtratnikova V."/>
            <person name="Makarenko M."/>
            <person name="Klepikova A."/>
            <person name="Omelchenko D."/>
            <person name="Novikova G."/>
            <person name="Obukhova E."/>
            <person name="Bogdanov V."/>
            <person name="Penin A."/>
            <person name="Logacheva M."/>
        </authorList>
    </citation>
    <scope>NUCLEOTIDE SEQUENCE</scope>
    <source>
        <strain evidence="3">Hsosn_3</strain>
        <tissue evidence="3">Leaf</tissue>
    </source>
</reference>
<protein>
    <submittedName>
        <fullName evidence="3">Uncharacterized protein</fullName>
    </submittedName>
</protein>
<feature type="compositionally biased region" description="Low complexity" evidence="1">
    <location>
        <begin position="80"/>
        <end position="110"/>
    </location>
</feature>
<comment type="caution">
    <text evidence="3">The sequence shown here is derived from an EMBL/GenBank/DDBJ whole genome shotgun (WGS) entry which is preliminary data.</text>
</comment>
<dbReference type="EMBL" id="JAUIZM010000008">
    <property type="protein sequence ID" value="KAK1369442.1"/>
    <property type="molecule type" value="Genomic_DNA"/>
</dbReference>